<name>A0A382VIK2_9ZZZZ</name>
<comment type="similarity">
    <text evidence="1">Belongs to the cycloisomerase 2 family.</text>
</comment>
<dbReference type="GO" id="GO:0017057">
    <property type="term" value="F:6-phosphogluconolactonase activity"/>
    <property type="evidence" value="ECO:0007669"/>
    <property type="project" value="TreeGrafter"/>
</dbReference>
<feature type="non-terminal residue" evidence="2">
    <location>
        <position position="1"/>
    </location>
</feature>
<dbReference type="InterPro" id="IPR050282">
    <property type="entry name" value="Cycloisomerase_2"/>
</dbReference>
<dbReference type="InterPro" id="IPR015943">
    <property type="entry name" value="WD40/YVTN_repeat-like_dom_sf"/>
</dbReference>
<evidence type="ECO:0000313" key="2">
    <source>
        <dbReference type="EMBL" id="SVD45845.1"/>
    </source>
</evidence>
<dbReference type="InterPro" id="IPR019405">
    <property type="entry name" value="Lactonase_7-beta_prop"/>
</dbReference>
<evidence type="ECO:0000256" key="1">
    <source>
        <dbReference type="ARBA" id="ARBA00005564"/>
    </source>
</evidence>
<dbReference type="Gene3D" id="2.130.10.10">
    <property type="entry name" value="YVTN repeat-like/Quinoprotein amine dehydrogenase"/>
    <property type="match status" value="1"/>
</dbReference>
<proteinExistence type="inferred from homology"/>
<evidence type="ECO:0008006" key="3">
    <source>
        <dbReference type="Google" id="ProtNLM"/>
    </source>
</evidence>
<gene>
    <name evidence="2" type="ORF">METZ01_LOCUS398699</name>
</gene>
<dbReference type="PANTHER" id="PTHR30344">
    <property type="entry name" value="6-PHOSPHOGLUCONOLACTONASE-RELATED"/>
    <property type="match status" value="1"/>
</dbReference>
<accession>A0A382VIK2</accession>
<protein>
    <recommendedName>
        <fullName evidence="3">Lactonase family protein</fullName>
    </recommendedName>
</protein>
<dbReference type="AlphaFoldDB" id="A0A382VIK2"/>
<dbReference type="InterPro" id="IPR011048">
    <property type="entry name" value="Haem_d1_sf"/>
</dbReference>
<dbReference type="SUPFAM" id="SSF51004">
    <property type="entry name" value="C-terminal (heme d1) domain of cytochrome cd1-nitrite reductase"/>
    <property type="match status" value="1"/>
</dbReference>
<dbReference type="EMBL" id="UINC01151945">
    <property type="protein sequence ID" value="SVD45845.1"/>
    <property type="molecule type" value="Genomic_DNA"/>
</dbReference>
<reference evidence="2" key="1">
    <citation type="submission" date="2018-05" db="EMBL/GenBank/DDBJ databases">
        <authorList>
            <person name="Lanie J.A."/>
            <person name="Ng W.-L."/>
            <person name="Kazmierczak K.M."/>
            <person name="Andrzejewski T.M."/>
            <person name="Davidsen T.M."/>
            <person name="Wayne K.J."/>
            <person name="Tettelin H."/>
            <person name="Glass J.I."/>
            <person name="Rusch D."/>
            <person name="Podicherti R."/>
            <person name="Tsui H.-C.T."/>
            <person name="Winkler M.E."/>
        </authorList>
    </citation>
    <scope>NUCLEOTIDE SEQUENCE</scope>
</reference>
<dbReference type="PANTHER" id="PTHR30344:SF1">
    <property type="entry name" value="6-PHOSPHOGLUCONOLACTONASE"/>
    <property type="match status" value="1"/>
</dbReference>
<dbReference type="Pfam" id="PF10282">
    <property type="entry name" value="Lactonase"/>
    <property type="match status" value="1"/>
</dbReference>
<organism evidence="2">
    <name type="scientific">marine metagenome</name>
    <dbReference type="NCBI Taxonomy" id="408172"/>
    <lineage>
        <taxon>unclassified sequences</taxon>
        <taxon>metagenomes</taxon>
        <taxon>ecological metagenomes</taxon>
    </lineage>
</organism>
<sequence>DFHPSGRWVYVDLETQNQLHTYSIRDDDTLSPEPLFVSTTLASPSTSRGGQTTSSIRMHPTNGRTLYVANRGQGTEVFQSERVANGTENTIAVFSVDPKTGEPTLIQTIDTHSIAVRTMALPPDGRTLIAANTSPGKIRKQGRVETIPAALTLYDIEDDGKLTFLSTLDVDTLGETMFWCGVVEY</sequence>